<evidence type="ECO:0000313" key="1">
    <source>
        <dbReference type="EMBL" id="VAW86308.1"/>
    </source>
</evidence>
<dbReference type="EMBL" id="UOFO01000090">
    <property type="protein sequence ID" value="VAW86308.1"/>
    <property type="molecule type" value="Genomic_DNA"/>
</dbReference>
<name>A0A3B0YZ24_9ZZZZ</name>
<gene>
    <name evidence="1" type="ORF">MNBD_GAMMA16-142</name>
</gene>
<accession>A0A3B0YZ24</accession>
<dbReference type="AlphaFoldDB" id="A0A3B0YZ24"/>
<organism evidence="1">
    <name type="scientific">hydrothermal vent metagenome</name>
    <dbReference type="NCBI Taxonomy" id="652676"/>
    <lineage>
        <taxon>unclassified sequences</taxon>
        <taxon>metagenomes</taxon>
        <taxon>ecological metagenomes</taxon>
    </lineage>
</organism>
<reference evidence="1" key="1">
    <citation type="submission" date="2018-06" db="EMBL/GenBank/DDBJ databases">
        <authorList>
            <person name="Zhirakovskaya E."/>
        </authorList>
    </citation>
    <scope>NUCLEOTIDE SEQUENCE</scope>
</reference>
<sequence>MVEISQSFFYNVQSRYLLSKHKKGKLKALEQCYWELVEQYRAQKRQREAFIYTQKTNTVPLTKAAEALSDVYSLLAKNNVDGVSALLDKAKIEISGVSVLRQKEKGCDLPVKVDAPIVNALIDSEENIIHKPDIINVMPPSPNTTLNIDALVSAGRNLVMSGVLKNEGSGLLKIIDQIVAKQVKYNKTLSQDAYEDLLKFVEEGFEQIISLGEDRYKTSQDERALIELQKLEDLNLPEKSGVVRQLKTDEIRRLFSVVKKQNTISIRLGVVGDQLQIENLFSKLKGQKVEFGLEKELQVETNLLLWRVSLSSGLMLYVVGLPNVKGQENTERDLLFTELNSIILLTEKQTEFTVEEDLTRSAAQILCGSDNVRLHGTIHDSGKNDACSNAWGLIAPLLAAS</sequence>
<protein>
    <submittedName>
        <fullName evidence="1">Uncharacterized protein</fullName>
    </submittedName>
</protein>
<proteinExistence type="predicted"/>